<dbReference type="PROSITE" id="PS01180">
    <property type="entry name" value="CUB"/>
    <property type="match status" value="1"/>
</dbReference>
<evidence type="ECO:0000313" key="4">
    <source>
        <dbReference type="Proteomes" id="UP000504623"/>
    </source>
</evidence>
<gene>
    <name evidence="5" type="primary">LOC102813700</name>
</gene>
<name>A0A9B0TV51_CHRAS</name>
<evidence type="ECO:0000259" key="3">
    <source>
        <dbReference type="PROSITE" id="PS01180"/>
    </source>
</evidence>
<reference evidence="5" key="1">
    <citation type="submission" date="2025-08" db="UniProtKB">
        <authorList>
            <consortium name="RefSeq"/>
        </authorList>
    </citation>
    <scope>IDENTIFICATION</scope>
    <source>
        <tissue evidence="5">Spleen</tissue>
    </source>
</reference>
<organism evidence="4 5">
    <name type="scientific">Chrysochloris asiatica</name>
    <name type="common">Cape golden mole</name>
    <dbReference type="NCBI Taxonomy" id="185453"/>
    <lineage>
        <taxon>Eukaryota</taxon>
        <taxon>Metazoa</taxon>
        <taxon>Chordata</taxon>
        <taxon>Craniata</taxon>
        <taxon>Vertebrata</taxon>
        <taxon>Euteleostomi</taxon>
        <taxon>Mammalia</taxon>
        <taxon>Eutheria</taxon>
        <taxon>Afrotheria</taxon>
        <taxon>Chrysochloridae</taxon>
        <taxon>Chrysochlorinae</taxon>
        <taxon>Chrysochloris</taxon>
    </lineage>
</organism>
<dbReference type="Proteomes" id="UP000504623">
    <property type="component" value="Unplaced"/>
</dbReference>
<proteinExistence type="predicted"/>
<dbReference type="SMART" id="SM00042">
    <property type="entry name" value="CUB"/>
    <property type="match status" value="1"/>
</dbReference>
<sequence length="126" mass="13999">MRLSAPSLEALISTSLVVGLGNCGDVLTDPLGRFVNYIGPETTYVWTIQLKPLQKVLLAFPVLKWTKSIGKICQGNSLVYPSSSNIMTVKYSRDPSDKPTFFEAFYHGHSTANIRKLSQCVQFQDL</sequence>
<evidence type="ECO:0000313" key="5">
    <source>
        <dbReference type="RefSeq" id="XP_006867520.1"/>
    </source>
</evidence>
<dbReference type="InterPro" id="IPR035914">
    <property type="entry name" value="Sperma_CUB_dom_sf"/>
</dbReference>
<dbReference type="GeneID" id="102813700"/>
<dbReference type="InterPro" id="IPR000859">
    <property type="entry name" value="CUB_dom"/>
</dbReference>
<protein>
    <submittedName>
        <fullName evidence="5">Carbohydrate-binding protein AWN-like</fullName>
    </submittedName>
</protein>
<keyword evidence="1" id="KW-1015">Disulfide bond</keyword>
<evidence type="ECO:0000256" key="2">
    <source>
        <dbReference type="PROSITE-ProRule" id="PRU00059"/>
    </source>
</evidence>
<dbReference type="AlphaFoldDB" id="A0A9B0TV51"/>
<evidence type="ECO:0000256" key="1">
    <source>
        <dbReference type="ARBA" id="ARBA00023157"/>
    </source>
</evidence>
<dbReference type="OrthoDB" id="9517200at2759"/>
<comment type="caution">
    <text evidence="2">Lacks conserved residue(s) required for the propagation of feature annotation.</text>
</comment>
<dbReference type="SUPFAM" id="SSF49854">
    <property type="entry name" value="Spermadhesin, CUB domain"/>
    <property type="match status" value="1"/>
</dbReference>
<dbReference type="RefSeq" id="XP_006867520.1">
    <property type="nucleotide sequence ID" value="XM_006867458.1"/>
</dbReference>
<feature type="domain" description="CUB" evidence="3">
    <location>
        <begin position="23"/>
        <end position="109"/>
    </location>
</feature>
<accession>A0A9B0TV51</accession>
<keyword evidence="4" id="KW-1185">Reference proteome</keyword>